<dbReference type="EMBL" id="CP065053">
    <property type="protein sequence ID" value="QPI48866.1"/>
    <property type="molecule type" value="Genomic_DNA"/>
</dbReference>
<organism evidence="3 4">
    <name type="scientific">Massilia antarctica</name>
    <dbReference type="NCBI Taxonomy" id="2765360"/>
    <lineage>
        <taxon>Bacteria</taxon>
        <taxon>Pseudomonadati</taxon>
        <taxon>Pseudomonadota</taxon>
        <taxon>Betaproteobacteria</taxon>
        <taxon>Burkholderiales</taxon>
        <taxon>Oxalobacteraceae</taxon>
        <taxon>Telluria group</taxon>
        <taxon>Massilia</taxon>
    </lineage>
</organism>
<protein>
    <submittedName>
        <fullName evidence="3">Uncharacterized protein</fullName>
    </submittedName>
</protein>
<keyword evidence="4" id="KW-1185">Reference proteome</keyword>
<evidence type="ECO:0000313" key="4">
    <source>
        <dbReference type="Proteomes" id="UP000662888"/>
    </source>
</evidence>
<keyword evidence="2" id="KW-0812">Transmembrane</keyword>
<sequence>MAVLGAGAGVALGPIGWGIIALVVVCIVVHTLVTMNAKKPNVEAKNLPSDQTAPSEGASGESAGMTDAQKEEAAKLDAEAQAEAAAEDATTVVAGTEVLKCGEAGTYGELLEKSADKKFDRDHVPSKASLQKAAEKLIRDRGIDLTKAQTKALFGPKGAISLAGRTIAIFRKDHQKHSDTYGGRNNGAKIEKDSGELQKAAEKDTKRIEDAEGKEMDADCAAKYAEAAKEIRKKTHSEYESELNALIDHIINTVL</sequence>
<gene>
    <name evidence="3" type="ORF">IV454_25745</name>
</gene>
<evidence type="ECO:0000313" key="3">
    <source>
        <dbReference type="EMBL" id="QPI48866.1"/>
    </source>
</evidence>
<accession>A0AA48WA90</accession>
<reference evidence="3 4" key="1">
    <citation type="submission" date="2020-11" db="EMBL/GenBank/DDBJ databases">
        <authorList>
            <person name="Sun Q."/>
        </authorList>
    </citation>
    <scope>NUCLEOTIDE SEQUENCE [LARGE SCALE GENOMIC DNA]</scope>
    <source>
        <strain evidence="3 4">P8398</strain>
    </source>
</reference>
<feature type="compositionally biased region" description="Basic and acidic residues" evidence="1">
    <location>
        <begin position="68"/>
        <end position="78"/>
    </location>
</feature>
<feature type="region of interest" description="Disordered" evidence="1">
    <location>
        <begin position="44"/>
        <end position="81"/>
    </location>
</feature>
<keyword evidence="2" id="KW-0472">Membrane</keyword>
<proteinExistence type="predicted"/>
<feature type="transmembrane region" description="Helical" evidence="2">
    <location>
        <begin position="15"/>
        <end position="35"/>
    </location>
</feature>
<keyword evidence="2" id="KW-1133">Transmembrane helix</keyword>
<evidence type="ECO:0000256" key="2">
    <source>
        <dbReference type="SAM" id="Phobius"/>
    </source>
</evidence>
<evidence type="ECO:0000256" key="1">
    <source>
        <dbReference type="SAM" id="MobiDB-lite"/>
    </source>
</evidence>
<dbReference type="RefSeq" id="WP_206088480.1">
    <property type="nucleotide sequence ID" value="NZ_CP065053.1"/>
</dbReference>
<dbReference type="Proteomes" id="UP000662888">
    <property type="component" value="Chromosome"/>
</dbReference>
<name>A0AA48WA90_9BURK</name>